<dbReference type="PROSITE" id="PS51503">
    <property type="entry name" value="HIG1"/>
    <property type="match status" value="1"/>
</dbReference>
<dbReference type="GeneID" id="37043023"/>
<reference evidence="9 10" key="1">
    <citation type="journal article" date="2018" name="Mol. Biol. Evol.">
        <title>Broad Genomic Sampling Reveals a Smut Pathogenic Ancestry of the Fungal Clade Ustilaginomycotina.</title>
        <authorList>
            <person name="Kijpornyongpan T."/>
            <person name="Mondo S.J."/>
            <person name="Barry K."/>
            <person name="Sandor L."/>
            <person name="Lee J."/>
            <person name="Lipzen A."/>
            <person name="Pangilinan J."/>
            <person name="LaButti K."/>
            <person name="Hainaut M."/>
            <person name="Henrissat B."/>
            <person name="Grigoriev I.V."/>
            <person name="Spatafora J.W."/>
            <person name="Aime M.C."/>
        </authorList>
    </citation>
    <scope>NUCLEOTIDE SEQUENCE [LARGE SCALE GENOMIC DNA]</scope>
    <source>
        <strain evidence="9 10">MCA 4198</strain>
    </source>
</reference>
<feature type="transmembrane region" description="Helical" evidence="7">
    <location>
        <begin position="39"/>
        <end position="58"/>
    </location>
</feature>
<feature type="domain" description="HIG1" evidence="8">
    <location>
        <begin position="11"/>
        <end position="102"/>
    </location>
</feature>
<dbReference type="Gene3D" id="6.10.140.1320">
    <property type="match status" value="1"/>
</dbReference>
<gene>
    <name evidence="9" type="ORF">FA10DRAFT_265543</name>
</gene>
<evidence type="ECO:0000313" key="10">
    <source>
        <dbReference type="Proteomes" id="UP000245768"/>
    </source>
</evidence>
<dbReference type="InterPro" id="IPR007667">
    <property type="entry name" value="Hypoxia_induced_domain"/>
</dbReference>
<evidence type="ECO:0000313" key="9">
    <source>
        <dbReference type="EMBL" id="PWN91699.1"/>
    </source>
</evidence>
<dbReference type="InterPro" id="IPR050355">
    <property type="entry name" value="RCF1"/>
</dbReference>
<feature type="region of interest" description="Disordered" evidence="6">
    <location>
        <begin position="125"/>
        <end position="203"/>
    </location>
</feature>
<dbReference type="PANTHER" id="PTHR12297:SF3">
    <property type="entry name" value="HIG1 DOMAIN FAMILY MEMBER 1A"/>
    <property type="match status" value="1"/>
</dbReference>
<evidence type="ECO:0000256" key="2">
    <source>
        <dbReference type="ARBA" id="ARBA00022692"/>
    </source>
</evidence>
<dbReference type="EMBL" id="KZ819635">
    <property type="protein sequence ID" value="PWN91699.1"/>
    <property type="molecule type" value="Genomic_DNA"/>
</dbReference>
<dbReference type="Proteomes" id="UP000245768">
    <property type="component" value="Unassembled WGS sequence"/>
</dbReference>
<feature type="compositionally biased region" description="Basic and acidic residues" evidence="6">
    <location>
        <begin position="137"/>
        <end position="173"/>
    </location>
</feature>
<dbReference type="Pfam" id="PF04588">
    <property type="entry name" value="HIG_1_N"/>
    <property type="match status" value="1"/>
</dbReference>
<proteinExistence type="predicted"/>
<evidence type="ECO:0000256" key="5">
    <source>
        <dbReference type="ARBA" id="ARBA00023136"/>
    </source>
</evidence>
<feature type="transmembrane region" description="Helical" evidence="7">
    <location>
        <begin position="70"/>
        <end position="91"/>
    </location>
</feature>
<dbReference type="InParanoid" id="A0A316YQY7"/>
<keyword evidence="3 7" id="KW-1133">Transmembrane helix</keyword>
<dbReference type="GO" id="GO:0031966">
    <property type="term" value="C:mitochondrial membrane"/>
    <property type="evidence" value="ECO:0007669"/>
    <property type="project" value="UniProtKB-SubCell"/>
</dbReference>
<dbReference type="GO" id="GO:0097250">
    <property type="term" value="P:mitochondrial respirasome assembly"/>
    <property type="evidence" value="ECO:0007669"/>
    <property type="project" value="TreeGrafter"/>
</dbReference>
<evidence type="ECO:0000256" key="6">
    <source>
        <dbReference type="SAM" id="MobiDB-lite"/>
    </source>
</evidence>
<organism evidence="9 10">
    <name type="scientific">Acaromyces ingoldii</name>
    <dbReference type="NCBI Taxonomy" id="215250"/>
    <lineage>
        <taxon>Eukaryota</taxon>
        <taxon>Fungi</taxon>
        <taxon>Dikarya</taxon>
        <taxon>Basidiomycota</taxon>
        <taxon>Ustilaginomycotina</taxon>
        <taxon>Exobasidiomycetes</taxon>
        <taxon>Exobasidiales</taxon>
        <taxon>Cryptobasidiaceae</taxon>
        <taxon>Acaromyces</taxon>
    </lineage>
</organism>
<dbReference type="STRING" id="215250.A0A316YQY7"/>
<name>A0A316YQY7_9BASI</name>
<dbReference type="AlphaFoldDB" id="A0A316YQY7"/>
<keyword evidence="2 7" id="KW-0812">Transmembrane</keyword>
<dbReference type="PANTHER" id="PTHR12297">
    <property type="entry name" value="HYPOXIA-INDUCBILE GENE 1 HIG1 -RELATED"/>
    <property type="match status" value="1"/>
</dbReference>
<accession>A0A316YQY7</accession>
<evidence type="ECO:0000256" key="3">
    <source>
        <dbReference type="ARBA" id="ARBA00022989"/>
    </source>
</evidence>
<evidence type="ECO:0000256" key="4">
    <source>
        <dbReference type="ARBA" id="ARBA00023128"/>
    </source>
</evidence>
<keyword evidence="4" id="KW-0496">Mitochondrion</keyword>
<dbReference type="RefSeq" id="XP_025378897.1">
    <property type="nucleotide sequence ID" value="XM_025521107.1"/>
</dbReference>
<keyword evidence="5 7" id="KW-0472">Membrane</keyword>
<evidence type="ECO:0000256" key="7">
    <source>
        <dbReference type="SAM" id="Phobius"/>
    </source>
</evidence>
<dbReference type="OrthoDB" id="6604018at2759"/>
<sequence>MASTVKFPDVEERTLLNAEGSTIESGRSKFFRKMREQPLVPIGSLATCGALVAASYYLRAGDRNQFQRALRWRVGLQGLTVVAACAGTFYYGSGAAAAPPTAPEGGAGAKKVTSLQQQASAAIATVPGRPATNHQASRAEERRREERQQLAERLREAESKQEAAEKRRAEEALLRPAGSESGARTRPIIGRDGRDRSAPAASV</sequence>
<evidence type="ECO:0000259" key="8">
    <source>
        <dbReference type="PROSITE" id="PS51503"/>
    </source>
</evidence>
<protein>
    <recommendedName>
        <fullName evidence="8">HIG1 domain-containing protein</fullName>
    </recommendedName>
</protein>
<comment type="subcellular location">
    <subcellularLocation>
        <location evidence="1">Mitochondrion membrane</location>
    </subcellularLocation>
</comment>
<evidence type="ECO:0000256" key="1">
    <source>
        <dbReference type="ARBA" id="ARBA00004325"/>
    </source>
</evidence>
<keyword evidence="10" id="KW-1185">Reference proteome</keyword>